<dbReference type="PROSITE" id="PS50893">
    <property type="entry name" value="ABC_TRANSPORTER_2"/>
    <property type="match status" value="2"/>
</dbReference>
<dbReference type="InterPro" id="IPR026082">
    <property type="entry name" value="ABCA"/>
</dbReference>
<evidence type="ECO:0000256" key="4">
    <source>
        <dbReference type="ARBA" id="ARBA00022840"/>
    </source>
</evidence>
<keyword evidence="5 7" id="KW-1133">Transmembrane helix</keyword>
<dbReference type="Pfam" id="PF12698">
    <property type="entry name" value="ABC2_membrane_3"/>
    <property type="match status" value="2"/>
</dbReference>
<evidence type="ECO:0000313" key="9">
    <source>
        <dbReference type="EMBL" id="QNH67862.1"/>
    </source>
</evidence>
<dbReference type="Gene3D" id="3.40.50.300">
    <property type="entry name" value="P-loop containing nucleotide triphosphate hydrolases"/>
    <property type="match status" value="3"/>
</dbReference>
<name>A0A7H9SKR7_9BILA</name>
<feature type="transmembrane region" description="Helical" evidence="7">
    <location>
        <begin position="298"/>
        <end position="321"/>
    </location>
</feature>
<dbReference type="GO" id="GO:0005319">
    <property type="term" value="F:lipid transporter activity"/>
    <property type="evidence" value="ECO:0007669"/>
    <property type="project" value="TreeGrafter"/>
</dbReference>
<feature type="transmembrane region" description="Helical" evidence="7">
    <location>
        <begin position="370"/>
        <end position="388"/>
    </location>
</feature>
<evidence type="ECO:0000256" key="3">
    <source>
        <dbReference type="ARBA" id="ARBA00022741"/>
    </source>
</evidence>
<sequence length="1602" mass="185236">MQLPKYFQKNFSNITQNRTFRQFLILTWKNFLILKRKPFGPLVEILLSFFFLSFILILRNYVEIIYFPPNSNPTYNIIDFFYKTASQDLVLFYPDTPVIQNVVYRAFRVIKSQKYWLNLSSTNDSQVTNFNVYTANRLLAFIAFPSDYETKLPNKVEYSITTREQNEFIYNVENFFYPKKEFMFGKSPEQLCNDNKYFRLYNTFNSIKYALDLSIIQEMTRMPMNDPKNLKIQQIGCSGYLNDELKSSFGFLIPLLIQLGYLIPLINTIGQIVREKQTKMNEYLKIIGIKPFVYKLSYFIRLGLVYVLMSLMVAFYCTLELEPKRPEERLTKKVLLKHVQSYVLFLTMMCYSIQCSLFALFVSVFFTKPLVAKLVVILIWTLTGVNLYNDLENIWRYLLCMFPNTGLILSFQIFYQYERSEVNLVNLFSGLYDTNFNIGNVLISMIIWSTMLVPFMWYFEKVVPSQFGIPMPFYFLIQPSYWSNLFRYRKLDNNKDWSKNYALNDQNGSESTVTFCDVTKNFHRGSKKKSAIKNLNLNFNENEIISLLGHNGAGKIKEYSLNEVDAEIQKIASLLNLEDFIDKRAKNLSGGTKKRLGIAMALIGDPKIIILDEPSSGIDPKNRRQLWNIIKKFKLNKTIIISTHYMKEADYLSDKIGILNKGKLKCFGNPKFLKSKFCQGYKLVVRKTENFNEIVFKNIIELFDENYLVDNNYHNEISVYVNSDSSKDIYEFLKNIEDNRVYIGFESYTISSPTLEEVFIKLGKLHDENGNHIYNSKPEIDSRDIARVFNNEMVKVSGIRLFIQQIGALLKKRFRISTCRYLLTLTVLILPLIIQTTSTALIPSKTNLVNSNDNNLQYSGQVNLEIGNYGNFRMPYQIINDSYSKIPLQSLIQKFYTRENKPNVQLLEVKSESNMSEFIRKEKAKDINNQINDLFMAISFNITNWDKFQATLFYSSLAFHSSGTILNEVSNLLLTFLSNDLTKSISTTNAPLKSNNSLYRGGDLFEFLACLDIVPGSILNLIVSVICGFLIAANVINVSRELISGSKKLQFLSRTNIFTYWFCNYIYDIITFLCIYIGVVCSIKIVDAIRNDVLIESAVLVSQSNIFYVFFLLICSALPSCSLSYIWSFFFKTEIVAFITLFIMLSSGVVLDMLCSFLQLFINSDPYERNKSLFDFLNLVKNVLYLLFPNVTVKRGLYFLKIRNNKNCMEFSNRLMATNFKMDSSRLSFEQPGLGSLILIFFFQFIIGNLLILALELRNRIDLNTFKKKTNINEDGTLVLKDVSKKYGWKKKLILKDIDLSVKDSECFGILGINGAGKTTLLKTIIGELKPNSGRIIVNGAEIGKNILKYPNNLGYCPQFSYLPEFLKVYQCFEMFAVLKGIDPKCKIFITNDLVKIFKLDIYRDVYIKDLSEGNKRKLSTAIAFLGNPKLPTTGMDPSAKTYFWNLIKMSENYGITTIISSHSLEECEKLCSSLSILKESVLEFCGTFDNLKLNYGKGFCLMIKLEQTDEPSNDLEILESFLLRKIPNSTIKEKQADSFLVQIKKTEFTNLLISDLFNLVEKYKKKYKIESFSISETTLEEIFLSISESNTKIDQNSNIRV</sequence>
<evidence type="ECO:0000256" key="6">
    <source>
        <dbReference type="ARBA" id="ARBA00023136"/>
    </source>
</evidence>
<keyword evidence="4 9" id="KW-0067">ATP-binding</keyword>
<dbReference type="Pfam" id="PF23321">
    <property type="entry name" value="R1_ABCA1"/>
    <property type="match status" value="1"/>
</dbReference>
<dbReference type="Pfam" id="PF00005">
    <property type="entry name" value="ABC_tran"/>
    <property type="match status" value="2"/>
</dbReference>
<dbReference type="GO" id="GO:0016020">
    <property type="term" value="C:membrane"/>
    <property type="evidence" value="ECO:0007669"/>
    <property type="project" value="UniProtKB-SubCell"/>
</dbReference>
<reference evidence="9" key="1">
    <citation type="journal article" date="2020" name="Comp. Biochem. Physiol. Part D Genomics Proteomics">
        <title>The genome of the marine monogonont rotifer Brachionus rotundiformis and insight into species-specific detoxification components in Brachionus spp.</title>
        <authorList>
            <person name="Kang H.M."/>
            <person name="Kim M.S."/>
            <person name="Choi B.S."/>
            <person name="Kim D.H."/>
            <person name="Kim H.J."/>
            <person name="Hwang U.K."/>
            <person name="Hagiwara A."/>
            <person name="Lee J.S."/>
        </authorList>
    </citation>
    <scope>NUCLEOTIDE SEQUENCE</scope>
</reference>
<dbReference type="InterPro" id="IPR013525">
    <property type="entry name" value="ABC2_TM"/>
</dbReference>
<feature type="transmembrane region" description="Helical" evidence="7">
    <location>
        <begin position="1106"/>
        <end position="1128"/>
    </location>
</feature>
<dbReference type="SMART" id="SM00382">
    <property type="entry name" value="AAA"/>
    <property type="match status" value="2"/>
</dbReference>
<feature type="transmembrane region" description="Helical" evidence="7">
    <location>
        <begin position="437"/>
        <end position="459"/>
    </location>
</feature>
<dbReference type="InterPro" id="IPR003439">
    <property type="entry name" value="ABC_transporter-like_ATP-bd"/>
</dbReference>
<feature type="transmembrane region" description="Helical" evidence="7">
    <location>
        <begin position="1234"/>
        <end position="1255"/>
    </location>
</feature>
<protein>
    <submittedName>
        <fullName evidence="9">ATP-binding cassette transporter subfamily A member 3-like protein X3</fullName>
    </submittedName>
</protein>
<feature type="domain" description="ABC transporter" evidence="8">
    <location>
        <begin position="389"/>
        <end position="686"/>
    </location>
</feature>
<evidence type="ECO:0000259" key="8">
    <source>
        <dbReference type="PROSITE" id="PS50893"/>
    </source>
</evidence>
<evidence type="ECO:0000256" key="5">
    <source>
        <dbReference type="ARBA" id="ARBA00022989"/>
    </source>
</evidence>
<comment type="subcellular location">
    <subcellularLocation>
        <location evidence="1">Membrane</location>
        <topology evidence="1">Multi-pass membrane protein</topology>
    </subcellularLocation>
</comment>
<feature type="transmembrane region" description="Helical" evidence="7">
    <location>
        <begin position="1135"/>
        <end position="1162"/>
    </location>
</feature>
<feature type="transmembrane region" description="Helical" evidence="7">
    <location>
        <begin position="342"/>
        <end position="364"/>
    </location>
</feature>
<feature type="transmembrane region" description="Helical" evidence="7">
    <location>
        <begin position="395"/>
        <end position="417"/>
    </location>
</feature>
<dbReference type="SUPFAM" id="SSF52540">
    <property type="entry name" value="P-loop containing nucleoside triphosphate hydrolases"/>
    <property type="match status" value="2"/>
</dbReference>
<dbReference type="PANTHER" id="PTHR19229">
    <property type="entry name" value="ATP-BINDING CASSETTE TRANSPORTER SUBFAMILY A ABCA"/>
    <property type="match status" value="1"/>
</dbReference>
<dbReference type="InterPro" id="IPR027417">
    <property type="entry name" value="P-loop_NTPase"/>
</dbReference>
<feature type="transmembrane region" description="Helical" evidence="7">
    <location>
        <begin position="39"/>
        <end position="58"/>
    </location>
</feature>
<keyword evidence="3" id="KW-0547">Nucleotide-binding</keyword>
<dbReference type="GO" id="GO:0016887">
    <property type="term" value="F:ATP hydrolysis activity"/>
    <property type="evidence" value="ECO:0007669"/>
    <property type="project" value="InterPro"/>
</dbReference>
<dbReference type="InterPro" id="IPR003593">
    <property type="entry name" value="AAA+_ATPase"/>
</dbReference>
<dbReference type="GO" id="GO:0140359">
    <property type="term" value="F:ABC-type transporter activity"/>
    <property type="evidence" value="ECO:0007669"/>
    <property type="project" value="InterPro"/>
</dbReference>
<organism evidence="9">
    <name type="scientific">Brachionus rotundiformis</name>
    <dbReference type="NCBI Taxonomy" id="96890"/>
    <lineage>
        <taxon>Eukaryota</taxon>
        <taxon>Metazoa</taxon>
        <taxon>Spiralia</taxon>
        <taxon>Gnathifera</taxon>
        <taxon>Rotifera</taxon>
        <taxon>Eurotatoria</taxon>
        <taxon>Monogononta</taxon>
        <taxon>Pseudotrocha</taxon>
        <taxon>Ploima</taxon>
        <taxon>Brachionidae</taxon>
        <taxon>Brachionus</taxon>
    </lineage>
</organism>
<accession>A0A7H9SKR7</accession>
<dbReference type="InterPro" id="IPR056264">
    <property type="entry name" value="R2_ABCA1-4-like"/>
</dbReference>
<evidence type="ECO:0000256" key="2">
    <source>
        <dbReference type="ARBA" id="ARBA00022692"/>
    </source>
</evidence>
<dbReference type="EMBL" id="MT524807">
    <property type="protein sequence ID" value="QNH67862.1"/>
    <property type="molecule type" value="mRNA"/>
</dbReference>
<feature type="transmembrane region" description="Helical" evidence="7">
    <location>
        <begin position="1057"/>
        <end position="1086"/>
    </location>
</feature>
<evidence type="ECO:0000256" key="7">
    <source>
        <dbReference type="SAM" id="Phobius"/>
    </source>
</evidence>
<feature type="transmembrane region" description="Helical" evidence="7">
    <location>
        <begin position="1018"/>
        <end position="1036"/>
    </location>
</feature>
<feature type="transmembrane region" description="Helical" evidence="7">
    <location>
        <begin position="249"/>
        <end position="273"/>
    </location>
</feature>
<feature type="transmembrane region" description="Helical" evidence="7">
    <location>
        <begin position="1182"/>
        <end position="1200"/>
    </location>
</feature>
<proteinExistence type="evidence at transcript level"/>
<feature type="domain" description="ABC transporter" evidence="8">
    <location>
        <begin position="1278"/>
        <end position="1505"/>
    </location>
</feature>
<feature type="transmembrane region" description="Helical" evidence="7">
    <location>
        <begin position="821"/>
        <end position="842"/>
    </location>
</feature>
<reference evidence="9" key="2">
    <citation type="submission" date="2020-05" db="EMBL/GenBank/DDBJ databases">
        <authorList>
            <person name="Kang H.-M."/>
            <person name="Kim M.-S."/>
            <person name="Lee J.-S."/>
        </authorList>
    </citation>
    <scope>NUCLEOTIDE SEQUENCE</scope>
</reference>
<dbReference type="PANTHER" id="PTHR19229:SF250">
    <property type="entry name" value="ABC TRANSPORTER DOMAIN-CONTAINING PROTEIN-RELATED"/>
    <property type="match status" value="1"/>
</dbReference>
<keyword evidence="2 7" id="KW-0812">Transmembrane</keyword>
<dbReference type="GO" id="GO:0005524">
    <property type="term" value="F:ATP binding"/>
    <property type="evidence" value="ECO:0007669"/>
    <property type="project" value="UniProtKB-KW"/>
</dbReference>
<keyword evidence="6 7" id="KW-0472">Membrane</keyword>
<evidence type="ECO:0000256" key="1">
    <source>
        <dbReference type="ARBA" id="ARBA00004141"/>
    </source>
</evidence>